<dbReference type="InterPro" id="IPR036390">
    <property type="entry name" value="WH_DNA-bd_sf"/>
</dbReference>
<dbReference type="SUPFAM" id="SSF46785">
    <property type="entry name" value="Winged helix' DNA-binding domain"/>
    <property type="match status" value="1"/>
</dbReference>
<accession>A0A7H0LP80</accession>
<organism evidence="1 2">
    <name type="scientific">Sphingomonas alpina</name>
    <dbReference type="NCBI Taxonomy" id="653931"/>
    <lineage>
        <taxon>Bacteria</taxon>
        <taxon>Pseudomonadati</taxon>
        <taxon>Pseudomonadota</taxon>
        <taxon>Alphaproteobacteria</taxon>
        <taxon>Sphingomonadales</taxon>
        <taxon>Sphingomonadaceae</taxon>
        <taxon>Sphingomonas</taxon>
    </lineage>
</organism>
<proteinExistence type="predicted"/>
<dbReference type="Proteomes" id="UP000516148">
    <property type="component" value="Chromosome"/>
</dbReference>
<protein>
    <submittedName>
        <fullName evidence="1">Winged helix-turn-helix transcriptional regulator</fullName>
    </submittedName>
</protein>
<dbReference type="AlphaFoldDB" id="A0A7H0LP80"/>
<gene>
    <name evidence="1" type="ORF">H3Z74_10300</name>
</gene>
<name>A0A7H0LP80_9SPHN</name>
<dbReference type="EMBL" id="CP061038">
    <property type="protein sequence ID" value="QNQ11483.1"/>
    <property type="molecule type" value="Genomic_DNA"/>
</dbReference>
<dbReference type="PROSITE" id="PS01117">
    <property type="entry name" value="HTH_MARR_1"/>
    <property type="match status" value="1"/>
</dbReference>
<dbReference type="RefSeq" id="WP_187763764.1">
    <property type="nucleotide sequence ID" value="NZ_CP061038.1"/>
</dbReference>
<evidence type="ECO:0000313" key="2">
    <source>
        <dbReference type="Proteomes" id="UP000516148"/>
    </source>
</evidence>
<dbReference type="Gene3D" id="1.10.10.10">
    <property type="entry name" value="Winged helix-like DNA-binding domain superfamily/Winged helix DNA-binding domain"/>
    <property type="match status" value="1"/>
</dbReference>
<dbReference type="InterPro" id="IPR023187">
    <property type="entry name" value="Tscrpt_reg_MarR-type_CS"/>
</dbReference>
<sequence length="152" mass="16668">MDWRGLTTKPASSLDLPCLNEAGLSDARLFDGGPPDHLDIVRDYLRARRGRTQLLPAELFAEPAWDILLDLYVSHIEGRCVSVASACDAAAVPPATALRWLDRLVVLGLVQRAGNFDDQRLSFVDLSPTALEAIERWVEDFLLAARRGGAEG</sequence>
<reference evidence="1 2" key="1">
    <citation type="submission" date="2020-09" db="EMBL/GenBank/DDBJ databases">
        <title>Sphingomonas sp., a new species isolated from pork steak.</title>
        <authorList>
            <person name="Heidler von Heilborn D."/>
        </authorList>
    </citation>
    <scope>NUCLEOTIDE SEQUENCE [LARGE SCALE GENOMIC DNA]</scope>
    <source>
        <strain evidence="2">S8-3T</strain>
    </source>
</reference>
<keyword evidence="2" id="KW-1185">Reference proteome</keyword>
<dbReference type="KEGG" id="spap:H3Z74_10300"/>
<evidence type="ECO:0000313" key="1">
    <source>
        <dbReference type="EMBL" id="QNQ11483.1"/>
    </source>
</evidence>
<dbReference type="InterPro" id="IPR036388">
    <property type="entry name" value="WH-like_DNA-bd_sf"/>
</dbReference>